<evidence type="ECO:0000313" key="12">
    <source>
        <dbReference type="EMBL" id="MBB1485032.1"/>
    </source>
</evidence>
<comment type="pathway">
    <text evidence="11">Bacterial outer membrane biogenesis; LPS lipid A biosynthesis.</text>
</comment>
<dbReference type="NCBIfam" id="TIGR00215">
    <property type="entry name" value="lpxB"/>
    <property type="match status" value="1"/>
</dbReference>
<evidence type="ECO:0000256" key="10">
    <source>
        <dbReference type="ARBA" id="ARBA00048975"/>
    </source>
</evidence>
<gene>
    <name evidence="11 12" type="primary">lpxB</name>
    <name evidence="12" type="ORF">H4O21_00175</name>
</gene>
<keyword evidence="8 11" id="KW-0808">Transferase</keyword>
<dbReference type="UniPathway" id="UPA00973"/>
<keyword evidence="9 11" id="KW-0443">Lipid metabolism</keyword>
<proteinExistence type="inferred from homology"/>
<evidence type="ECO:0000256" key="9">
    <source>
        <dbReference type="ARBA" id="ARBA00023098"/>
    </source>
</evidence>
<protein>
    <recommendedName>
        <fullName evidence="4 11">Lipid-A-disaccharide synthase</fullName>
        <ecNumber evidence="3 11">2.4.1.182</ecNumber>
    </recommendedName>
</protein>
<dbReference type="Pfam" id="PF02684">
    <property type="entry name" value="LpxB"/>
    <property type="match status" value="1"/>
</dbReference>
<comment type="caution">
    <text evidence="12">The sequence shown here is derived from an EMBL/GenBank/DDBJ whole genome shotgun (WGS) entry which is preliminary data.</text>
</comment>
<dbReference type="GO" id="GO:0016020">
    <property type="term" value="C:membrane"/>
    <property type="evidence" value="ECO:0007669"/>
    <property type="project" value="GOC"/>
</dbReference>
<accession>A0A839IKG2</accession>
<dbReference type="AlphaFoldDB" id="A0A839IKG2"/>
<keyword evidence="7 11" id="KW-0328">Glycosyltransferase</keyword>
<evidence type="ECO:0000256" key="2">
    <source>
        <dbReference type="ARBA" id="ARBA00007868"/>
    </source>
</evidence>
<dbReference type="RefSeq" id="WP_182806796.1">
    <property type="nucleotide sequence ID" value="NZ_JACJFM010000001.1"/>
</dbReference>
<evidence type="ECO:0000256" key="8">
    <source>
        <dbReference type="ARBA" id="ARBA00022679"/>
    </source>
</evidence>
<dbReference type="HAMAP" id="MF_00392">
    <property type="entry name" value="LpxB"/>
    <property type="match status" value="1"/>
</dbReference>
<dbReference type="GO" id="GO:0005543">
    <property type="term" value="F:phospholipid binding"/>
    <property type="evidence" value="ECO:0007669"/>
    <property type="project" value="TreeGrafter"/>
</dbReference>
<evidence type="ECO:0000256" key="1">
    <source>
        <dbReference type="ARBA" id="ARBA00002056"/>
    </source>
</evidence>
<evidence type="ECO:0000313" key="13">
    <source>
        <dbReference type="Proteomes" id="UP000565262"/>
    </source>
</evidence>
<comment type="catalytic activity">
    <reaction evidence="10 11">
        <text>a lipid X + a UDP-2-N,3-O-bis[(3R)-3-hydroxyacyl]-alpha-D-glucosamine = a lipid A disaccharide + UDP + H(+)</text>
        <dbReference type="Rhea" id="RHEA:67828"/>
        <dbReference type="ChEBI" id="CHEBI:15378"/>
        <dbReference type="ChEBI" id="CHEBI:58223"/>
        <dbReference type="ChEBI" id="CHEBI:137748"/>
        <dbReference type="ChEBI" id="CHEBI:176338"/>
        <dbReference type="ChEBI" id="CHEBI:176343"/>
        <dbReference type="EC" id="2.4.1.182"/>
    </reaction>
</comment>
<dbReference type="InterPro" id="IPR003835">
    <property type="entry name" value="Glyco_trans_19"/>
</dbReference>
<sequence>MQASVPSSGDKPLHIVFVAGEMSGDILASGLIRALKQRYPDARFSGIGGPRMQAEGFDSLWSMDRLSVMGLVEVLGRLRELLGIRKEVRDYCLTEQPDLFIGVDAPDFNLTLEGWIKESGIPVVHYVSPSVWAWKQGRLKKIARSIDHMLTLLPFEPDYYHHWNIPVTFVGHPLADEIPLSSDSMQARQQLGLPADLPVMALLPGSRSSEVKYLAEPFLKTALLCCQQMENLQVAIPCANDKRRQQIESELKKLPDTVQPRIHLFDGQSREVMCASGGVLLASGTAALEAMLLKKPVVVAYKMAPLSYAIISRMVKTDYVSLPNLIAGEALIPELIQDQATPEAMSELMLDRLTRPEKYQPLVDRFFSMHQSLRRDASEKAAMAVASLLYEKGRLSEPPLAHTAE</sequence>
<evidence type="ECO:0000256" key="3">
    <source>
        <dbReference type="ARBA" id="ARBA00012687"/>
    </source>
</evidence>
<evidence type="ECO:0000256" key="4">
    <source>
        <dbReference type="ARBA" id="ARBA00020902"/>
    </source>
</evidence>
<dbReference type="Proteomes" id="UP000565262">
    <property type="component" value="Unassembled WGS sequence"/>
</dbReference>
<comment type="function">
    <text evidence="1 11">Condensation of UDP-2,3-diacylglucosamine and 2,3-diacylglucosamine-1-phosphate to form lipid A disaccharide, a precursor of lipid A, a phosphorylated glycolipid that anchors the lipopolysaccharide to the outer membrane of the cell.</text>
</comment>
<reference evidence="12 13" key="1">
    <citation type="submission" date="2020-08" db="EMBL/GenBank/DDBJ databases">
        <title>Oceanospirillum sp. nov. isolated from marine sediment.</title>
        <authorList>
            <person name="Ji X."/>
        </authorList>
    </citation>
    <scope>NUCLEOTIDE SEQUENCE [LARGE SCALE GENOMIC DNA]</scope>
    <source>
        <strain evidence="12 13">D5</strain>
    </source>
</reference>
<evidence type="ECO:0000256" key="7">
    <source>
        <dbReference type="ARBA" id="ARBA00022676"/>
    </source>
</evidence>
<dbReference type="SUPFAM" id="SSF53756">
    <property type="entry name" value="UDP-Glycosyltransferase/glycogen phosphorylase"/>
    <property type="match status" value="1"/>
</dbReference>
<evidence type="ECO:0000256" key="11">
    <source>
        <dbReference type="HAMAP-Rule" id="MF_00392"/>
    </source>
</evidence>
<organism evidence="12 13">
    <name type="scientific">Oceanospirillum sediminis</name>
    <dbReference type="NCBI Taxonomy" id="2760088"/>
    <lineage>
        <taxon>Bacteria</taxon>
        <taxon>Pseudomonadati</taxon>
        <taxon>Pseudomonadota</taxon>
        <taxon>Gammaproteobacteria</taxon>
        <taxon>Oceanospirillales</taxon>
        <taxon>Oceanospirillaceae</taxon>
        <taxon>Oceanospirillum</taxon>
    </lineage>
</organism>
<dbReference type="EMBL" id="JACJFM010000001">
    <property type="protein sequence ID" value="MBB1485032.1"/>
    <property type="molecule type" value="Genomic_DNA"/>
</dbReference>
<dbReference type="EC" id="2.4.1.182" evidence="3 11"/>
<name>A0A839IKG2_9GAMM</name>
<evidence type="ECO:0000256" key="5">
    <source>
        <dbReference type="ARBA" id="ARBA00022516"/>
    </source>
</evidence>
<evidence type="ECO:0000256" key="6">
    <source>
        <dbReference type="ARBA" id="ARBA00022556"/>
    </source>
</evidence>
<dbReference type="GO" id="GO:0008915">
    <property type="term" value="F:lipid-A-disaccharide synthase activity"/>
    <property type="evidence" value="ECO:0007669"/>
    <property type="project" value="UniProtKB-UniRule"/>
</dbReference>
<dbReference type="GO" id="GO:0009245">
    <property type="term" value="P:lipid A biosynthetic process"/>
    <property type="evidence" value="ECO:0007669"/>
    <property type="project" value="UniProtKB-UniRule"/>
</dbReference>
<comment type="similarity">
    <text evidence="2 11">Belongs to the LpxB family.</text>
</comment>
<dbReference type="PANTHER" id="PTHR30372">
    <property type="entry name" value="LIPID-A-DISACCHARIDE SYNTHASE"/>
    <property type="match status" value="1"/>
</dbReference>
<dbReference type="PANTHER" id="PTHR30372:SF4">
    <property type="entry name" value="LIPID-A-DISACCHARIDE SYNTHASE, MITOCHONDRIAL-RELATED"/>
    <property type="match status" value="1"/>
</dbReference>
<keyword evidence="6 11" id="KW-0441">Lipid A biosynthesis</keyword>
<keyword evidence="13" id="KW-1185">Reference proteome</keyword>
<keyword evidence="5 11" id="KW-0444">Lipid biosynthesis</keyword>